<comment type="caution">
    <text evidence="2">The sequence shown here is derived from an EMBL/GenBank/DDBJ whole genome shotgun (WGS) entry which is preliminary data.</text>
</comment>
<dbReference type="EMBL" id="PISD01000019">
    <property type="protein sequence ID" value="PKG29138.1"/>
    <property type="molecule type" value="Genomic_DNA"/>
</dbReference>
<keyword evidence="3" id="KW-1185">Reference proteome</keyword>
<reference evidence="2 3" key="1">
    <citation type="journal article" date="2010" name="Int. J. Syst. Evol. Microbiol.">
        <title>Bacillus horneckiae sp. nov., isolated from a spacecraft-assembly clean room.</title>
        <authorList>
            <person name="Vaishampayan P."/>
            <person name="Probst A."/>
            <person name="Krishnamurthi S."/>
            <person name="Ghosh S."/>
            <person name="Osman S."/>
            <person name="McDowall A."/>
            <person name="Ruckmani A."/>
            <person name="Mayilraj S."/>
            <person name="Venkateswaran K."/>
        </authorList>
    </citation>
    <scope>NUCLEOTIDE SEQUENCE [LARGE SCALE GENOMIC DNA]</scope>
    <source>
        <strain evidence="3">1PO1SC</strain>
    </source>
</reference>
<evidence type="ECO:0000313" key="3">
    <source>
        <dbReference type="Proteomes" id="UP000233343"/>
    </source>
</evidence>
<sequence>MIANEKYTLEAMKNENFTNVVHIDEQAFGAKRQTFLIHRMRQAKECIVLKEGDSVKGFGMAIAYRDYLRLGPIIAPNTAAALLIIHRLAENHTGTIRIDVPAEQIEFTQAIESEGFEFVNQPPIMMMNGQSLSNRNGTLYSISAQIFG</sequence>
<name>A0A2N0ZI06_9BACI</name>
<dbReference type="PANTHER" id="PTHR47237:SF2">
    <property type="entry name" value="BLL4206 PROTEIN"/>
    <property type="match status" value="1"/>
</dbReference>
<dbReference type="InterPro" id="IPR041496">
    <property type="entry name" value="YitH/HolE_GNAT"/>
</dbReference>
<accession>A0A2N0ZI06</accession>
<evidence type="ECO:0000313" key="2">
    <source>
        <dbReference type="EMBL" id="PKG29138.1"/>
    </source>
</evidence>
<dbReference type="AlphaFoldDB" id="A0A2N0ZI06"/>
<feature type="domain" description="YitH/HolE acetyltransferase (GNAT)" evidence="1">
    <location>
        <begin position="20"/>
        <end position="141"/>
    </location>
</feature>
<dbReference type="PANTHER" id="PTHR47237">
    <property type="entry name" value="SLL0310 PROTEIN"/>
    <property type="match status" value="1"/>
</dbReference>
<gene>
    <name evidence="2" type="ORF">CWS20_10280</name>
</gene>
<dbReference type="Gene3D" id="3.40.630.90">
    <property type="match status" value="1"/>
</dbReference>
<dbReference type="InterPro" id="IPR052729">
    <property type="entry name" value="Acyl/Acetyltrans_Enzymes"/>
</dbReference>
<dbReference type="Proteomes" id="UP000233343">
    <property type="component" value="Unassembled WGS sequence"/>
</dbReference>
<protein>
    <recommendedName>
        <fullName evidence="1">YitH/HolE acetyltransferase (GNAT) domain-containing protein</fullName>
    </recommendedName>
</protein>
<organism evidence="2 3">
    <name type="scientific">Cytobacillus horneckiae</name>
    <dbReference type="NCBI Taxonomy" id="549687"/>
    <lineage>
        <taxon>Bacteria</taxon>
        <taxon>Bacillati</taxon>
        <taxon>Bacillota</taxon>
        <taxon>Bacilli</taxon>
        <taxon>Bacillales</taxon>
        <taxon>Bacillaceae</taxon>
        <taxon>Cytobacillus</taxon>
    </lineage>
</organism>
<proteinExistence type="predicted"/>
<dbReference type="SUPFAM" id="SSF55729">
    <property type="entry name" value="Acyl-CoA N-acyltransferases (Nat)"/>
    <property type="match status" value="1"/>
</dbReference>
<dbReference type="InterPro" id="IPR016181">
    <property type="entry name" value="Acyl_CoA_acyltransferase"/>
</dbReference>
<dbReference type="Pfam" id="PF18014">
    <property type="entry name" value="Acetyltransf_18"/>
    <property type="match status" value="1"/>
</dbReference>
<evidence type="ECO:0000259" key="1">
    <source>
        <dbReference type="Pfam" id="PF18014"/>
    </source>
</evidence>